<dbReference type="SUPFAM" id="SSF100950">
    <property type="entry name" value="NagB/RpiA/CoA transferase-like"/>
    <property type="match status" value="1"/>
</dbReference>
<dbReference type="InterPro" id="IPR037171">
    <property type="entry name" value="NagB/RpiA_transferase-like"/>
</dbReference>
<gene>
    <name evidence="6" type="ORF">D3H65_21010</name>
</gene>
<evidence type="ECO:0000256" key="4">
    <source>
        <dbReference type="ARBA" id="ARBA00023163"/>
    </source>
</evidence>
<evidence type="ECO:0000256" key="3">
    <source>
        <dbReference type="ARBA" id="ARBA00023125"/>
    </source>
</evidence>
<dbReference type="SUPFAM" id="SSF46785">
    <property type="entry name" value="Winged helix' DNA-binding domain"/>
    <property type="match status" value="1"/>
</dbReference>
<dbReference type="PANTHER" id="PTHR30363:SF4">
    <property type="entry name" value="GLYCEROL-3-PHOSPHATE REGULON REPRESSOR"/>
    <property type="match status" value="1"/>
</dbReference>
<proteinExistence type="predicted"/>
<dbReference type="Proteomes" id="UP000263900">
    <property type="component" value="Chromosome"/>
</dbReference>
<dbReference type="GO" id="GO:0003677">
    <property type="term" value="F:DNA binding"/>
    <property type="evidence" value="ECO:0007669"/>
    <property type="project" value="UniProtKB-KW"/>
</dbReference>
<dbReference type="InterPro" id="IPR018356">
    <property type="entry name" value="Tscrpt_reg_HTH_DeoR_CS"/>
</dbReference>
<dbReference type="Pfam" id="PF00455">
    <property type="entry name" value="DeoRC"/>
    <property type="match status" value="1"/>
</dbReference>
<evidence type="ECO:0000313" key="6">
    <source>
        <dbReference type="EMBL" id="AXY76322.1"/>
    </source>
</evidence>
<evidence type="ECO:0000259" key="5">
    <source>
        <dbReference type="PROSITE" id="PS51000"/>
    </source>
</evidence>
<dbReference type="Gene3D" id="1.10.10.10">
    <property type="entry name" value="Winged helix-like DNA-binding domain superfamily/Winged helix DNA-binding domain"/>
    <property type="match status" value="1"/>
</dbReference>
<dbReference type="EMBL" id="CP032157">
    <property type="protein sequence ID" value="AXY76322.1"/>
    <property type="molecule type" value="Genomic_DNA"/>
</dbReference>
<keyword evidence="3" id="KW-0238">DNA-binding</keyword>
<dbReference type="PROSITE" id="PS00894">
    <property type="entry name" value="HTH_DEOR_1"/>
    <property type="match status" value="1"/>
</dbReference>
<evidence type="ECO:0000256" key="1">
    <source>
        <dbReference type="ARBA" id="ARBA00022491"/>
    </source>
</evidence>
<name>A0A3B7MP94_9BACT</name>
<dbReference type="InterPro" id="IPR036388">
    <property type="entry name" value="WH-like_DNA-bd_sf"/>
</dbReference>
<protein>
    <submittedName>
        <fullName evidence="6">DeoR/GlpR transcriptional regulator</fullName>
    </submittedName>
</protein>
<sequence>MFKKERQAYILKQITDHQKVISADISQKMNVSEDTIRRDLQELANKGKLIKVHGGALSLDYTEEHIQLPPKEKTLPDQDSTLPETIIAEKAARLIHRGMFVMTSGGSTTSQLARTLPEELKATFISGSIQAIVEFTRHPSIEVIIIGDKVSKNGKLTVGSEAIAKIKQIKADVCLLDIPAIDTQTGVSEIDWEIAQIKKAMIESSQKVIGLCKADRINMVKPVQLCALTQLHGLITELDPIHELLNPYRAAGIEII</sequence>
<dbReference type="AlphaFoldDB" id="A0A3B7MP94"/>
<dbReference type="InterPro" id="IPR050313">
    <property type="entry name" value="Carb_Metab_HTH_regulators"/>
</dbReference>
<dbReference type="PANTHER" id="PTHR30363">
    <property type="entry name" value="HTH-TYPE TRANSCRIPTIONAL REGULATOR SRLR-RELATED"/>
    <property type="match status" value="1"/>
</dbReference>
<dbReference type="InterPro" id="IPR001034">
    <property type="entry name" value="DeoR_HTH"/>
</dbReference>
<dbReference type="InterPro" id="IPR036390">
    <property type="entry name" value="WH_DNA-bd_sf"/>
</dbReference>
<dbReference type="Pfam" id="PF08220">
    <property type="entry name" value="HTH_DeoR"/>
    <property type="match status" value="1"/>
</dbReference>
<feature type="domain" description="HTH deoR-type" evidence="5">
    <location>
        <begin position="3"/>
        <end position="58"/>
    </location>
</feature>
<keyword evidence="4" id="KW-0804">Transcription</keyword>
<dbReference type="RefSeq" id="WP_119052199.1">
    <property type="nucleotide sequence ID" value="NZ_CP032157.1"/>
</dbReference>
<accession>A0A3B7MP94</accession>
<keyword evidence="2" id="KW-0805">Transcription regulation</keyword>
<organism evidence="6 7">
    <name type="scientific">Paraflavitalea soli</name>
    <dbReference type="NCBI Taxonomy" id="2315862"/>
    <lineage>
        <taxon>Bacteria</taxon>
        <taxon>Pseudomonadati</taxon>
        <taxon>Bacteroidota</taxon>
        <taxon>Chitinophagia</taxon>
        <taxon>Chitinophagales</taxon>
        <taxon>Chitinophagaceae</taxon>
        <taxon>Paraflavitalea</taxon>
    </lineage>
</organism>
<dbReference type="InterPro" id="IPR014036">
    <property type="entry name" value="DeoR-like_C"/>
</dbReference>
<dbReference type="KEGG" id="pseg:D3H65_21010"/>
<evidence type="ECO:0000256" key="2">
    <source>
        <dbReference type="ARBA" id="ARBA00023015"/>
    </source>
</evidence>
<dbReference type="GO" id="GO:0003700">
    <property type="term" value="F:DNA-binding transcription factor activity"/>
    <property type="evidence" value="ECO:0007669"/>
    <property type="project" value="InterPro"/>
</dbReference>
<dbReference type="SMART" id="SM00420">
    <property type="entry name" value="HTH_DEOR"/>
    <property type="match status" value="1"/>
</dbReference>
<keyword evidence="7" id="KW-1185">Reference proteome</keyword>
<dbReference type="PRINTS" id="PR00037">
    <property type="entry name" value="HTHLACR"/>
</dbReference>
<dbReference type="PROSITE" id="PS51000">
    <property type="entry name" value="HTH_DEOR_2"/>
    <property type="match status" value="1"/>
</dbReference>
<dbReference type="OrthoDB" id="9798651at2"/>
<reference evidence="6 7" key="1">
    <citation type="submission" date="2018-09" db="EMBL/GenBank/DDBJ databases">
        <title>Genome sequencing of strain 6GH32-13.</title>
        <authorList>
            <person name="Weon H.-Y."/>
            <person name="Heo J."/>
            <person name="Kwon S.-W."/>
        </authorList>
    </citation>
    <scope>NUCLEOTIDE SEQUENCE [LARGE SCALE GENOMIC DNA]</scope>
    <source>
        <strain evidence="6 7">5GH32-13</strain>
    </source>
</reference>
<dbReference type="SMART" id="SM01134">
    <property type="entry name" value="DeoRC"/>
    <property type="match status" value="1"/>
</dbReference>
<evidence type="ECO:0000313" key="7">
    <source>
        <dbReference type="Proteomes" id="UP000263900"/>
    </source>
</evidence>
<keyword evidence="1" id="KW-0678">Repressor</keyword>